<accession>W9REY2</accession>
<name>W9REY2_9ROSA</name>
<dbReference type="Proteomes" id="UP000030645">
    <property type="component" value="Unassembled WGS sequence"/>
</dbReference>
<keyword evidence="3" id="KW-0611">Plant defense</keyword>
<dbReference type="InterPro" id="IPR002182">
    <property type="entry name" value="NB-ARC"/>
</dbReference>
<dbReference type="STRING" id="981085.W9REY2"/>
<evidence type="ECO:0000256" key="2">
    <source>
        <dbReference type="ARBA" id="ARBA00022741"/>
    </source>
</evidence>
<feature type="domain" description="NB-ARC" evidence="4">
    <location>
        <begin position="175"/>
        <end position="229"/>
    </location>
</feature>
<dbReference type="Gene3D" id="3.40.50.300">
    <property type="entry name" value="P-loop containing nucleotide triphosphate hydrolases"/>
    <property type="match status" value="1"/>
</dbReference>
<dbReference type="InterPro" id="IPR038005">
    <property type="entry name" value="RX-like_CC"/>
</dbReference>
<dbReference type="eggNOG" id="KOG4658">
    <property type="taxonomic scope" value="Eukaryota"/>
</dbReference>
<dbReference type="AlphaFoldDB" id="W9REY2"/>
<evidence type="ECO:0000256" key="1">
    <source>
        <dbReference type="ARBA" id="ARBA00022737"/>
    </source>
</evidence>
<evidence type="ECO:0000313" key="7">
    <source>
        <dbReference type="Proteomes" id="UP000030645"/>
    </source>
</evidence>
<proteinExistence type="predicted"/>
<dbReference type="Pfam" id="PF18052">
    <property type="entry name" value="Rx_N"/>
    <property type="match status" value="1"/>
</dbReference>
<protein>
    <submittedName>
        <fullName evidence="6">Putative disease resistance protein</fullName>
    </submittedName>
</protein>
<dbReference type="PANTHER" id="PTHR19338">
    <property type="entry name" value="TRANSLOCASE OF INNER MITOCHONDRIAL MEMBRANE 13 HOMOLOG"/>
    <property type="match status" value="1"/>
</dbReference>
<dbReference type="Pfam" id="PF00931">
    <property type="entry name" value="NB-ARC"/>
    <property type="match status" value="1"/>
</dbReference>
<dbReference type="CDD" id="cd14798">
    <property type="entry name" value="RX-CC_like"/>
    <property type="match status" value="1"/>
</dbReference>
<reference evidence="7" key="1">
    <citation type="submission" date="2013-01" db="EMBL/GenBank/DDBJ databases">
        <title>Draft Genome Sequence of a Mulberry Tree, Morus notabilis C.K. Schneid.</title>
        <authorList>
            <person name="He N."/>
            <person name="Zhao S."/>
        </authorList>
    </citation>
    <scope>NUCLEOTIDE SEQUENCE</scope>
</reference>
<dbReference type="InterPro" id="IPR027417">
    <property type="entry name" value="P-loop_NTPase"/>
</dbReference>
<evidence type="ECO:0000259" key="4">
    <source>
        <dbReference type="Pfam" id="PF00931"/>
    </source>
</evidence>
<dbReference type="EMBL" id="KE344936">
    <property type="protein sequence ID" value="EXB87533.1"/>
    <property type="molecule type" value="Genomic_DNA"/>
</dbReference>
<keyword evidence="1" id="KW-0677">Repeat</keyword>
<evidence type="ECO:0000259" key="5">
    <source>
        <dbReference type="Pfam" id="PF18052"/>
    </source>
</evidence>
<dbReference type="GO" id="GO:0006952">
    <property type="term" value="P:defense response"/>
    <property type="evidence" value="ECO:0007669"/>
    <property type="project" value="UniProtKB-KW"/>
</dbReference>
<feature type="domain" description="Disease resistance N-terminal" evidence="5">
    <location>
        <begin position="5"/>
        <end position="96"/>
    </location>
</feature>
<gene>
    <name evidence="6" type="ORF">L484_005409</name>
</gene>
<organism evidence="6 7">
    <name type="scientific">Morus notabilis</name>
    <dbReference type="NCBI Taxonomy" id="981085"/>
    <lineage>
        <taxon>Eukaryota</taxon>
        <taxon>Viridiplantae</taxon>
        <taxon>Streptophyta</taxon>
        <taxon>Embryophyta</taxon>
        <taxon>Tracheophyta</taxon>
        <taxon>Spermatophyta</taxon>
        <taxon>Magnoliopsida</taxon>
        <taxon>eudicotyledons</taxon>
        <taxon>Gunneridae</taxon>
        <taxon>Pentapetalae</taxon>
        <taxon>rosids</taxon>
        <taxon>fabids</taxon>
        <taxon>Rosales</taxon>
        <taxon>Moraceae</taxon>
        <taxon>Moreae</taxon>
        <taxon>Morus</taxon>
    </lineage>
</organism>
<evidence type="ECO:0000256" key="3">
    <source>
        <dbReference type="ARBA" id="ARBA00022821"/>
    </source>
</evidence>
<dbReference type="InterPro" id="IPR041118">
    <property type="entry name" value="Rx_N"/>
</dbReference>
<dbReference type="Gene3D" id="1.20.5.4130">
    <property type="match status" value="1"/>
</dbReference>
<evidence type="ECO:0000313" key="6">
    <source>
        <dbReference type="EMBL" id="EXB87533.1"/>
    </source>
</evidence>
<dbReference type="SUPFAM" id="SSF52540">
    <property type="entry name" value="P-loop containing nucleoside triphosphate hydrolases"/>
    <property type="match status" value="1"/>
</dbReference>
<keyword evidence="2" id="KW-0547">Nucleotide-binding</keyword>
<dbReference type="PANTHER" id="PTHR19338:SF32">
    <property type="entry name" value="OS06G0287500 PROTEIN"/>
    <property type="match status" value="1"/>
</dbReference>
<sequence length="376" mass="42636">MAETFLSPVIEKLVDLLAEEINLVKGVHKGVKSLKNELEIIQPFLRDAEAKSEKGEVNDPAKVWLKQIREQADRIKDVADEYFYHVEQHRHHGGFIGSLRKAGHYIKTLKPCYDIASEIKEIQESLREIKDRGVGYGLRPLEQGSSSSTSNVESRDPRLGSLFMEEDEIVGIDGPLKELIKGLTEGPSMRSVISLVGQGGIGKTTLARKVYNDEVVKAHFDCRAWISVAVIRHEEASEDHNKANFWKDMKHALANKDKGSRIIITTRNFTVASICRENPCDLVHEKREALPLLEEFHFGNCTRMKEMPSDIQHLTNLKSLAIHDMPREFVVRLQPDGGVDYWKIQHVPSITFHYHNHGCYKLGSSDLLQLLQEQAS</sequence>
<dbReference type="GO" id="GO:0043531">
    <property type="term" value="F:ADP binding"/>
    <property type="evidence" value="ECO:0007669"/>
    <property type="project" value="InterPro"/>
</dbReference>
<keyword evidence="7" id="KW-1185">Reference proteome</keyword>